<dbReference type="Gene3D" id="2.40.30.170">
    <property type="match status" value="1"/>
</dbReference>
<dbReference type="EMBL" id="JAUSUH010000003">
    <property type="protein sequence ID" value="MDQ0347334.1"/>
    <property type="molecule type" value="Genomic_DNA"/>
</dbReference>
<evidence type="ECO:0000256" key="4">
    <source>
        <dbReference type="SAM" id="Phobius"/>
    </source>
</evidence>
<dbReference type="Proteomes" id="UP001238467">
    <property type="component" value="Unassembled WGS sequence"/>
</dbReference>
<keyword evidence="4" id="KW-0812">Transmembrane</keyword>
<keyword evidence="4" id="KW-0472">Membrane</keyword>
<feature type="transmembrane region" description="Helical" evidence="4">
    <location>
        <begin position="45"/>
        <end position="67"/>
    </location>
</feature>
<dbReference type="InterPro" id="IPR050465">
    <property type="entry name" value="UPF0194_transport"/>
</dbReference>
<evidence type="ECO:0000313" key="7">
    <source>
        <dbReference type="Proteomes" id="UP001238467"/>
    </source>
</evidence>
<dbReference type="PANTHER" id="PTHR32347:SF23">
    <property type="entry name" value="BLL5650 PROTEIN"/>
    <property type="match status" value="1"/>
</dbReference>
<organism evidence="6 7">
    <name type="scientific">Ancylobacter vacuolatus</name>
    <dbReference type="NCBI Taxonomy" id="223389"/>
    <lineage>
        <taxon>Bacteria</taxon>
        <taxon>Pseudomonadati</taxon>
        <taxon>Pseudomonadota</taxon>
        <taxon>Alphaproteobacteria</taxon>
        <taxon>Hyphomicrobiales</taxon>
        <taxon>Xanthobacteraceae</taxon>
        <taxon>Ancylobacter</taxon>
    </lineage>
</organism>
<name>A0ABU0DG17_9HYPH</name>
<dbReference type="Gene3D" id="1.10.287.470">
    <property type="entry name" value="Helix hairpin bin"/>
    <property type="match status" value="3"/>
</dbReference>
<dbReference type="Pfam" id="PF25917">
    <property type="entry name" value="BSH_RND"/>
    <property type="match status" value="1"/>
</dbReference>
<accession>A0ABU0DG17</accession>
<evidence type="ECO:0000256" key="3">
    <source>
        <dbReference type="SAM" id="Coils"/>
    </source>
</evidence>
<dbReference type="Gene3D" id="2.40.50.100">
    <property type="match status" value="2"/>
</dbReference>
<proteinExistence type="predicted"/>
<reference evidence="6 7" key="1">
    <citation type="submission" date="2023-07" db="EMBL/GenBank/DDBJ databases">
        <title>Genomic Encyclopedia of Type Strains, Phase IV (KMG-IV): sequencing the most valuable type-strain genomes for metagenomic binning, comparative biology and taxonomic classification.</title>
        <authorList>
            <person name="Goeker M."/>
        </authorList>
    </citation>
    <scope>NUCLEOTIDE SEQUENCE [LARGE SCALE GENOMIC DNA]</scope>
    <source>
        <strain evidence="6 7">DSM 1277</strain>
    </source>
</reference>
<dbReference type="PANTHER" id="PTHR32347">
    <property type="entry name" value="EFFLUX SYSTEM COMPONENT YKNX-RELATED"/>
    <property type="match status" value="1"/>
</dbReference>
<evidence type="ECO:0000313" key="6">
    <source>
        <dbReference type="EMBL" id="MDQ0347334.1"/>
    </source>
</evidence>
<comment type="caution">
    <text evidence="6">The sequence shown here is derived from an EMBL/GenBank/DDBJ whole genome shotgun (WGS) entry which is preliminary data.</text>
</comment>
<dbReference type="SUPFAM" id="SSF111369">
    <property type="entry name" value="HlyD-like secretion proteins"/>
    <property type="match status" value="3"/>
</dbReference>
<keyword evidence="7" id="KW-1185">Reference proteome</keyword>
<evidence type="ECO:0000256" key="2">
    <source>
        <dbReference type="ARBA" id="ARBA00023054"/>
    </source>
</evidence>
<gene>
    <name evidence="6" type="ORF">J2S76_001758</name>
</gene>
<feature type="domain" description="Multidrug resistance protein MdtA-like barrel-sandwich hybrid" evidence="5">
    <location>
        <begin position="84"/>
        <end position="270"/>
    </location>
</feature>
<dbReference type="InterPro" id="IPR058625">
    <property type="entry name" value="MdtA-like_BSH"/>
</dbReference>
<dbReference type="RefSeq" id="WP_307059539.1">
    <property type="nucleotide sequence ID" value="NZ_JAUSUH010000003.1"/>
</dbReference>
<evidence type="ECO:0000259" key="5">
    <source>
        <dbReference type="Pfam" id="PF25917"/>
    </source>
</evidence>
<protein>
    <submittedName>
        <fullName evidence="6">HlyD family secretion protein</fullName>
    </submittedName>
</protein>
<sequence>MFAQDMRGRSAFRTSAARGKGAGLTARGTLAGFVVGGMMTPRFRLPTNVVVVILTLVLFSLAAIFVVSAPGGYQGYAEADFIFVGPDEAGRVVDLKVDEGARVTKGMPLFTIDEDLQVADLKAAEAALGQALSELANVKAAAKRPAEVAILEASGRRAAAALELSRLELDRQKDLQSKQVASQAALDAAQQTYNQNEASLEQARHEIEAAKLAGRDDQIAAAEKAVDAARASLAAAQVRLDRRRMFAPVSGTVETLYFRTGELVPAGRPVVSILPPELIKVRFFVPEPALPQFQLGTAVAVSCDGCAEEIDATVSYIAASAEYTPPVIYSLDERSKLVFMMEARPRDPSKLRPGQPVTVEIAP</sequence>
<keyword evidence="4" id="KW-1133">Transmembrane helix</keyword>
<comment type="subcellular location">
    <subcellularLocation>
        <location evidence="1">Cell envelope</location>
    </subcellularLocation>
</comment>
<evidence type="ECO:0000256" key="1">
    <source>
        <dbReference type="ARBA" id="ARBA00004196"/>
    </source>
</evidence>
<feature type="coiled-coil region" evidence="3">
    <location>
        <begin position="186"/>
        <end position="239"/>
    </location>
</feature>
<keyword evidence="2 3" id="KW-0175">Coiled coil</keyword>